<dbReference type="RefSeq" id="XP_012681441.2">
    <property type="nucleotide sequence ID" value="XM_012825987.3"/>
</dbReference>
<name>A0A6P3VU79_CLUHA</name>
<accession>A0A6P3VU79</accession>
<feature type="region of interest" description="Disordered" evidence="1">
    <location>
        <begin position="231"/>
        <end position="264"/>
    </location>
</feature>
<evidence type="ECO:0000256" key="1">
    <source>
        <dbReference type="SAM" id="MobiDB-lite"/>
    </source>
</evidence>
<dbReference type="CTD" id="90580"/>
<proteinExistence type="predicted"/>
<dbReference type="OrthoDB" id="5970620at2759"/>
<dbReference type="AlphaFoldDB" id="A0A6P3VU79"/>
<evidence type="ECO:0000313" key="3">
    <source>
        <dbReference type="RefSeq" id="XP_012681441.2"/>
    </source>
</evidence>
<dbReference type="GeneID" id="105898878"/>
<dbReference type="Proteomes" id="UP000515152">
    <property type="component" value="Chromosome 1"/>
</dbReference>
<evidence type="ECO:0000313" key="2">
    <source>
        <dbReference type="Proteomes" id="UP000515152"/>
    </source>
</evidence>
<feature type="compositionally biased region" description="Polar residues" evidence="1">
    <location>
        <begin position="250"/>
        <end position="264"/>
    </location>
</feature>
<dbReference type="Pfam" id="PF10171">
    <property type="entry name" value="Tim29"/>
    <property type="match status" value="1"/>
</dbReference>
<dbReference type="PANTHER" id="PTHR21435:SF1">
    <property type="entry name" value="MITOCHONDRIAL IMPORT INNER MEMBRANE TRANSLOCASE SUBUNIT TIM29"/>
    <property type="match status" value="1"/>
</dbReference>
<dbReference type="InterPro" id="IPR019322">
    <property type="entry name" value="TIMM29"/>
</dbReference>
<dbReference type="PANTHER" id="PTHR21435">
    <property type="entry name" value="MITOCHONDRIAL IMPORT INNER MEMBRANE TRANSLOCASE SUBUNIT TIM29"/>
    <property type="match status" value="1"/>
</dbReference>
<sequence length="264" mass="29663">MAASLVFRRWCSTTVAETVIPSKGTRWQRFRKSRVGVWCSGLLGDYKEACREIVVGAWERPVKASAYLSLLGGVWASFYTNPSEDSFEADLMDMASQLGLLSPWTRNGVSDGHVQKLSKLHSEGCLRYVSLGVASLTYRADYDPDSSLYEARCSALTVPLRELTERLLDVGFAGRWWVLDTKMKEYDVNDEEFRHLPPGLLDTVVPSPQVTEQNEQLHKDSWKHVIVLEEDEEEGKRLAEQIEEGGRGGTQSDAVGETQQQTQT</sequence>
<dbReference type="GO" id="GO:0042721">
    <property type="term" value="C:TIM22 mitochondrial import inner membrane insertion complex"/>
    <property type="evidence" value="ECO:0007669"/>
    <property type="project" value="InterPro"/>
</dbReference>
<dbReference type="KEGG" id="char:105898878"/>
<protein>
    <submittedName>
        <fullName evidence="3">Mitochondrial import inner membrane translocase subunit Tim29</fullName>
    </submittedName>
</protein>
<reference evidence="3" key="1">
    <citation type="submission" date="2025-08" db="UniProtKB">
        <authorList>
            <consortium name="RefSeq"/>
        </authorList>
    </citation>
    <scope>IDENTIFICATION</scope>
</reference>
<organism evidence="2 3">
    <name type="scientific">Clupea harengus</name>
    <name type="common">Atlantic herring</name>
    <dbReference type="NCBI Taxonomy" id="7950"/>
    <lineage>
        <taxon>Eukaryota</taxon>
        <taxon>Metazoa</taxon>
        <taxon>Chordata</taxon>
        <taxon>Craniata</taxon>
        <taxon>Vertebrata</taxon>
        <taxon>Euteleostomi</taxon>
        <taxon>Actinopterygii</taxon>
        <taxon>Neopterygii</taxon>
        <taxon>Teleostei</taxon>
        <taxon>Clupei</taxon>
        <taxon>Clupeiformes</taxon>
        <taxon>Clupeoidei</taxon>
        <taxon>Clupeidae</taxon>
        <taxon>Clupea</taxon>
    </lineage>
</organism>
<dbReference type="GO" id="GO:0045039">
    <property type="term" value="P:protein insertion into mitochondrial inner membrane"/>
    <property type="evidence" value="ECO:0007669"/>
    <property type="project" value="TreeGrafter"/>
</dbReference>
<keyword evidence="2" id="KW-1185">Reference proteome</keyword>
<feature type="compositionally biased region" description="Basic and acidic residues" evidence="1">
    <location>
        <begin position="234"/>
        <end position="246"/>
    </location>
</feature>
<gene>
    <name evidence="3" type="primary">timm29</name>
</gene>